<evidence type="ECO:0000313" key="2">
    <source>
        <dbReference type="Proteomes" id="UP000028006"/>
    </source>
</evidence>
<gene>
    <name evidence="1" type="ORF">GZ77_17040</name>
</gene>
<keyword evidence="2" id="KW-1185">Reference proteome</keyword>
<name>A0A081N1F4_9GAMM</name>
<reference evidence="1 2" key="1">
    <citation type="submission" date="2014-06" db="EMBL/GenBank/DDBJ databases">
        <title>Whole Genome Sequences of Three Symbiotic Endozoicomonas Bacteria.</title>
        <authorList>
            <person name="Neave M.J."/>
            <person name="Apprill A."/>
            <person name="Voolstra C.R."/>
        </authorList>
    </citation>
    <scope>NUCLEOTIDE SEQUENCE [LARGE SCALE GENOMIC DNA]</scope>
    <source>
        <strain evidence="1 2">LMG 24815</strain>
    </source>
</reference>
<accession>A0A081N1F4</accession>
<proteinExistence type="predicted"/>
<evidence type="ECO:0000313" key="1">
    <source>
        <dbReference type="EMBL" id="KEQ12277.1"/>
    </source>
</evidence>
<dbReference type="AlphaFoldDB" id="A0A081N1F4"/>
<protein>
    <submittedName>
        <fullName evidence="1">Uncharacterized protein</fullName>
    </submittedName>
</protein>
<sequence>MQIITSPHRLNSLSLSTKIHHNLHRIVVDELKDQYEGELSAIWNELDTILVVLDQRERIESCPSINFSAHLLRFLS</sequence>
<comment type="caution">
    <text evidence="1">The sequence shown here is derived from an EMBL/GenBank/DDBJ whole genome shotgun (WGS) entry which is preliminary data.</text>
</comment>
<dbReference type="RefSeq" id="WP_034877640.1">
    <property type="nucleotide sequence ID" value="NZ_JOKG01000004.1"/>
</dbReference>
<dbReference type="Proteomes" id="UP000028006">
    <property type="component" value="Unassembled WGS sequence"/>
</dbReference>
<organism evidence="1 2">
    <name type="scientific">Endozoicomonas montiporae</name>
    <dbReference type="NCBI Taxonomy" id="1027273"/>
    <lineage>
        <taxon>Bacteria</taxon>
        <taxon>Pseudomonadati</taxon>
        <taxon>Pseudomonadota</taxon>
        <taxon>Gammaproteobacteria</taxon>
        <taxon>Oceanospirillales</taxon>
        <taxon>Endozoicomonadaceae</taxon>
        <taxon>Endozoicomonas</taxon>
    </lineage>
</organism>
<dbReference type="EMBL" id="JOKG01000004">
    <property type="protein sequence ID" value="KEQ12277.1"/>
    <property type="molecule type" value="Genomic_DNA"/>
</dbReference>